<feature type="transmembrane region" description="Helical" evidence="1">
    <location>
        <begin position="106"/>
        <end position="122"/>
    </location>
</feature>
<accession>A0A516PXR6</accession>
<sequence>MSYANLLAALGIDAIAIAALSYVIYYRRHRRRDLALAFVALNVGVFAAVSMLSVQQGGIALGFGLFGILSIVRLRSSAISQIEVGYYFIALTLGLVNGLGIREPPIMITLDLILVGVMFALDRPSRRRIQSQTVVLDVVHFDRPSLCADLERRLGAELVDCTITEVDYVREVTVCEVRFRTASHASRAMEPVR</sequence>
<dbReference type="Proteomes" id="UP000319263">
    <property type="component" value="Chromosome"/>
</dbReference>
<dbReference type="OrthoDB" id="3827267at2"/>
<dbReference type="Pfam" id="PF16316">
    <property type="entry name" value="DUF4956"/>
    <property type="match status" value="1"/>
</dbReference>
<protein>
    <submittedName>
        <fullName evidence="2">DUF4956 domain-containing protein</fullName>
    </submittedName>
</protein>
<keyword evidence="1" id="KW-0812">Transmembrane</keyword>
<reference evidence="2 3" key="1">
    <citation type="submission" date="2019-07" db="EMBL/GenBank/DDBJ databases">
        <title>Microlunatus dokdonensis sp. nov. isolated from the rhizospheric soil of the wild plant Elymus tsukushiensis.</title>
        <authorList>
            <person name="Ghim S.-Y."/>
            <person name="Hwang Y.-J."/>
            <person name="Son J.-S."/>
            <person name="Shin J.-H."/>
        </authorList>
    </citation>
    <scope>NUCLEOTIDE SEQUENCE [LARGE SCALE GENOMIC DNA]</scope>
    <source>
        <strain evidence="2 3">KUDC0627</strain>
    </source>
</reference>
<dbReference type="RefSeq" id="WP_143985936.1">
    <property type="nucleotide sequence ID" value="NZ_CP041692.1"/>
</dbReference>
<keyword evidence="1" id="KW-1133">Transmembrane helix</keyword>
<dbReference type="KEGG" id="mik:FOE78_08705"/>
<feature type="transmembrane region" description="Helical" evidence="1">
    <location>
        <begin position="58"/>
        <end position="75"/>
    </location>
</feature>
<feature type="transmembrane region" description="Helical" evidence="1">
    <location>
        <begin position="6"/>
        <end position="25"/>
    </location>
</feature>
<name>A0A516PXR6_9ACTN</name>
<dbReference type="EMBL" id="CP041692">
    <property type="protein sequence ID" value="QDP95970.1"/>
    <property type="molecule type" value="Genomic_DNA"/>
</dbReference>
<feature type="transmembrane region" description="Helical" evidence="1">
    <location>
        <begin position="34"/>
        <end position="52"/>
    </location>
</feature>
<evidence type="ECO:0000313" key="2">
    <source>
        <dbReference type="EMBL" id="QDP95970.1"/>
    </source>
</evidence>
<evidence type="ECO:0000313" key="3">
    <source>
        <dbReference type="Proteomes" id="UP000319263"/>
    </source>
</evidence>
<keyword evidence="1" id="KW-0472">Membrane</keyword>
<dbReference type="AlphaFoldDB" id="A0A516PXR6"/>
<feature type="transmembrane region" description="Helical" evidence="1">
    <location>
        <begin position="84"/>
        <end position="100"/>
    </location>
</feature>
<keyword evidence="3" id="KW-1185">Reference proteome</keyword>
<evidence type="ECO:0000256" key="1">
    <source>
        <dbReference type="SAM" id="Phobius"/>
    </source>
</evidence>
<organism evidence="2 3">
    <name type="scientific">Microlunatus elymi</name>
    <dbReference type="NCBI Taxonomy" id="2596828"/>
    <lineage>
        <taxon>Bacteria</taxon>
        <taxon>Bacillati</taxon>
        <taxon>Actinomycetota</taxon>
        <taxon>Actinomycetes</taxon>
        <taxon>Propionibacteriales</taxon>
        <taxon>Propionibacteriaceae</taxon>
        <taxon>Microlunatus</taxon>
    </lineage>
</organism>
<gene>
    <name evidence="2" type="ORF">FOE78_08705</name>
</gene>
<dbReference type="InterPro" id="IPR032531">
    <property type="entry name" value="DUF4956"/>
</dbReference>
<proteinExistence type="predicted"/>